<gene>
    <name evidence="3" type="ORF">H920_06396</name>
</gene>
<dbReference type="Proteomes" id="UP000028990">
    <property type="component" value="Unassembled WGS sequence"/>
</dbReference>
<accession>A0A091EAF2</accession>
<dbReference type="SUPFAM" id="SSF49854">
    <property type="entry name" value="Spermadhesin, CUB domain"/>
    <property type="match status" value="1"/>
</dbReference>
<dbReference type="PROSITE" id="PS51257">
    <property type="entry name" value="PROKAR_LIPOPROTEIN"/>
    <property type="match status" value="1"/>
</dbReference>
<keyword evidence="1" id="KW-1015">Disulfide bond</keyword>
<evidence type="ECO:0000256" key="2">
    <source>
        <dbReference type="SAM" id="SignalP"/>
    </source>
</evidence>
<dbReference type="eggNOG" id="ENOG502RSDM">
    <property type="taxonomic scope" value="Eukaryota"/>
</dbReference>
<sequence length="146" mass="15976">MKVLRRLIFLALLITSCLVELNVSEAEGRSSCNASLGGANLADTHKALVLQLNANENCTWTIEKPENKSIRLLFSHIQAARVLSVTGNSCSSHQGSSDLHPEHHFLAPMQMPLAGGIDPSHHWLRLSSFHHWPLGLSSADPGHRFA</sequence>
<evidence type="ECO:0000313" key="3">
    <source>
        <dbReference type="EMBL" id="KFO32196.1"/>
    </source>
</evidence>
<keyword evidence="2" id="KW-0732">Signal</keyword>
<evidence type="ECO:0000256" key="1">
    <source>
        <dbReference type="ARBA" id="ARBA00023157"/>
    </source>
</evidence>
<dbReference type="AlphaFoldDB" id="A0A091EAF2"/>
<feature type="chain" id="PRO_5001873933" evidence="2">
    <location>
        <begin position="20"/>
        <end position="146"/>
    </location>
</feature>
<dbReference type="EMBL" id="KN122202">
    <property type="protein sequence ID" value="KFO32196.1"/>
    <property type="molecule type" value="Genomic_DNA"/>
</dbReference>
<organism evidence="3 4">
    <name type="scientific">Fukomys damarensis</name>
    <name type="common">Damaraland mole rat</name>
    <name type="synonym">Cryptomys damarensis</name>
    <dbReference type="NCBI Taxonomy" id="885580"/>
    <lineage>
        <taxon>Eukaryota</taxon>
        <taxon>Metazoa</taxon>
        <taxon>Chordata</taxon>
        <taxon>Craniata</taxon>
        <taxon>Vertebrata</taxon>
        <taxon>Euteleostomi</taxon>
        <taxon>Mammalia</taxon>
        <taxon>Eutheria</taxon>
        <taxon>Euarchontoglires</taxon>
        <taxon>Glires</taxon>
        <taxon>Rodentia</taxon>
        <taxon>Hystricomorpha</taxon>
        <taxon>Bathyergidae</taxon>
        <taxon>Fukomys</taxon>
    </lineage>
</organism>
<dbReference type="InterPro" id="IPR035914">
    <property type="entry name" value="Sperma_CUB_dom_sf"/>
</dbReference>
<protein>
    <submittedName>
        <fullName evidence="3">CUB and zona pellucida-like domain-containing protein 1</fullName>
    </submittedName>
</protein>
<name>A0A091EAF2_FUKDA</name>
<feature type="signal peptide" evidence="2">
    <location>
        <begin position="1"/>
        <end position="19"/>
    </location>
</feature>
<proteinExistence type="predicted"/>
<keyword evidence="4" id="KW-1185">Reference proteome</keyword>
<reference evidence="3 4" key="1">
    <citation type="submission" date="2013-11" db="EMBL/GenBank/DDBJ databases">
        <title>The Damaraland mole rat (Fukomys damarensis) genome and evolution of African mole rats.</title>
        <authorList>
            <person name="Gladyshev V.N."/>
            <person name="Fang X."/>
        </authorList>
    </citation>
    <scope>NUCLEOTIDE SEQUENCE [LARGE SCALE GENOMIC DNA]</scope>
    <source>
        <tissue evidence="3">Liver</tissue>
    </source>
</reference>
<evidence type="ECO:0000313" key="4">
    <source>
        <dbReference type="Proteomes" id="UP000028990"/>
    </source>
</evidence>